<dbReference type="OrthoDB" id="10266696at2759"/>
<proteinExistence type="predicted"/>
<name>A0A0N0DZJ5_LEPPY</name>
<dbReference type="CDD" id="cd08204">
    <property type="entry name" value="ArfGap"/>
    <property type="match status" value="1"/>
</dbReference>
<reference evidence="8 9" key="1">
    <citation type="submission" date="2015-07" db="EMBL/GenBank/DDBJ databases">
        <title>High-quality genome of monoxenous trypanosomatid Leptomonas pyrrhocoris.</title>
        <authorList>
            <person name="Flegontov P."/>
            <person name="Butenko A."/>
            <person name="Firsov S."/>
            <person name="Vlcek C."/>
            <person name="Logacheva M.D."/>
            <person name="Field M."/>
            <person name="Filatov D."/>
            <person name="Flegontova O."/>
            <person name="Gerasimov E."/>
            <person name="Jackson A.P."/>
            <person name="Kelly S."/>
            <person name="Opperdoes F."/>
            <person name="O'Reilly A."/>
            <person name="Votypka J."/>
            <person name="Yurchenko V."/>
            <person name="Lukes J."/>
        </authorList>
    </citation>
    <scope>NUCLEOTIDE SEQUENCE [LARGE SCALE GENOMIC DNA]</scope>
    <source>
        <strain evidence="8">H10</strain>
    </source>
</reference>
<gene>
    <name evidence="8" type="ORF">ABB37_01624</name>
</gene>
<keyword evidence="4" id="KW-0862">Zinc</keyword>
<dbReference type="SMART" id="SM00105">
    <property type="entry name" value="ArfGap"/>
    <property type="match status" value="1"/>
</dbReference>
<evidence type="ECO:0000256" key="4">
    <source>
        <dbReference type="ARBA" id="ARBA00022833"/>
    </source>
</evidence>
<dbReference type="GO" id="GO:0008270">
    <property type="term" value="F:zinc ion binding"/>
    <property type="evidence" value="ECO:0007669"/>
    <property type="project" value="UniProtKB-KW"/>
</dbReference>
<sequence>MPVGFHHHHGAEPKGSGNTSMANRYTNDGNPIGYGDTARPARAGATEAFPSRSSGVSTEQLQRFDVLLARPENKECFDCGAKQPRWASTNLGIFFCLRCAGIHRSMGTHISKVKSTNMDAWGESMIQVMEHIGNSRARLLYEYNMPANARVTSSTEVSVLERALRSKYDKKIYYHPRFEELYAQFMATPIEGVGSSAAGAQPPNSNSSGTSPSLPQTSGPPRRATHTQPAAKPPLDELWGAPVSSPTAEKESSANAAGSANNTNITVAELFSGSCPAGVGVGPRSNSAWGTSPNPHHHNHNRNNSSGRAGNDAVSPHPSPSSATNSDWFDSNFGGSNGNPHASGAPSPATPQSPLNVVASRNNTDDLFQGSGDTPLSGRNAGSKEEILSLFASAPVAGAGGQSGSSNGSPNGGHPMAWQPQTVKPYYSPEQ</sequence>
<dbReference type="VEuPathDB" id="TriTrypDB:LpyrH10_02_5980"/>
<feature type="compositionally biased region" description="Low complexity" evidence="6">
    <location>
        <begin position="202"/>
        <end position="215"/>
    </location>
</feature>
<evidence type="ECO:0000313" key="8">
    <source>
        <dbReference type="EMBL" id="KPA85282.1"/>
    </source>
</evidence>
<dbReference type="EMBL" id="LGTL01000002">
    <property type="protein sequence ID" value="KPA85282.1"/>
    <property type="molecule type" value="Genomic_DNA"/>
</dbReference>
<evidence type="ECO:0000259" key="7">
    <source>
        <dbReference type="PROSITE" id="PS50115"/>
    </source>
</evidence>
<dbReference type="GeneID" id="26901919"/>
<dbReference type="InterPro" id="IPR037278">
    <property type="entry name" value="ARFGAP/RecO"/>
</dbReference>
<dbReference type="GO" id="GO:0005096">
    <property type="term" value="F:GTPase activator activity"/>
    <property type="evidence" value="ECO:0007669"/>
    <property type="project" value="UniProtKB-KW"/>
</dbReference>
<dbReference type="AlphaFoldDB" id="A0A0N0DZJ5"/>
<dbReference type="FunFam" id="1.10.220.150:FF:000009">
    <property type="entry name" value="stromal membrane-associated protein 1 isoform X1"/>
    <property type="match status" value="1"/>
</dbReference>
<evidence type="ECO:0000256" key="5">
    <source>
        <dbReference type="PROSITE-ProRule" id="PRU00288"/>
    </source>
</evidence>
<keyword evidence="3 5" id="KW-0863">Zinc-finger</keyword>
<dbReference type="Gene3D" id="1.10.220.150">
    <property type="entry name" value="Arf GTPase activating protein"/>
    <property type="match status" value="1"/>
</dbReference>
<evidence type="ECO:0000256" key="3">
    <source>
        <dbReference type="ARBA" id="ARBA00022771"/>
    </source>
</evidence>
<feature type="domain" description="Arf-GAP" evidence="7">
    <location>
        <begin position="55"/>
        <end position="181"/>
    </location>
</feature>
<dbReference type="PRINTS" id="PR00405">
    <property type="entry name" value="REVINTRACTNG"/>
</dbReference>
<feature type="region of interest" description="Disordered" evidence="6">
    <location>
        <begin position="396"/>
        <end position="431"/>
    </location>
</feature>
<feature type="region of interest" description="Disordered" evidence="6">
    <location>
        <begin position="363"/>
        <end position="382"/>
    </location>
</feature>
<organism evidence="8 9">
    <name type="scientific">Leptomonas pyrrhocoris</name>
    <name type="common">Firebug parasite</name>
    <dbReference type="NCBI Taxonomy" id="157538"/>
    <lineage>
        <taxon>Eukaryota</taxon>
        <taxon>Discoba</taxon>
        <taxon>Euglenozoa</taxon>
        <taxon>Kinetoplastea</taxon>
        <taxon>Metakinetoplastina</taxon>
        <taxon>Trypanosomatida</taxon>
        <taxon>Trypanosomatidae</taxon>
        <taxon>Leishmaniinae</taxon>
        <taxon>Leptomonas</taxon>
    </lineage>
</organism>
<feature type="region of interest" description="Disordered" evidence="6">
    <location>
        <begin position="1"/>
        <end position="39"/>
    </location>
</feature>
<protein>
    <recommendedName>
        <fullName evidence="7">Arf-GAP domain-containing protein</fullName>
    </recommendedName>
</protein>
<keyword evidence="9" id="KW-1185">Reference proteome</keyword>
<dbReference type="InterPro" id="IPR001164">
    <property type="entry name" value="ArfGAP_dom"/>
</dbReference>
<dbReference type="Pfam" id="PF01412">
    <property type="entry name" value="ArfGap"/>
    <property type="match status" value="1"/>
</dbReference>
<feature type="compositionally biased region" description="Polar residues" evidence="6">
    <location>
        <begin position="16"/>
        <end position="29"/>
    </location>
</feature>
<feature type="compositionally biased region" description="Low complexity" evidence="6">
    <location>
        <begin position="302"/>
        <end position="311"/>
    </location>
</feature>
<dbReference type="InterPro" id="IPR038508">
    <property type="entry name" value="ArfGAP_dom_sf"/>
</dbReference>
<dbReference type="PROSITE" id="PS50115">
    <property type="entry name" value="ARFGAP"/>
    <property type="match status" value="1"/>
</dbReference>
<feature type="compositionally biased region" description="Polar residues" evidence="6">
    <location>
        <begin position="363"/>
        <end position="374"/>
    </location>
</feature>
<feature type="region of interest" description="Disordered" evidence="6">
    <location>
        <begin position="284"/>
        <end position="358"/>
    </location>
</feature>
<dbReference type="SUPFAM" id="SSF57863">
    <property type="entry name" value="ArfGap/RecO-like zinc finger"/>
    <property type="match status" value="1"/>
</dbReference>
<keyword evidence="2" id="KW-0479">Metal-binding</keyword>
<evidence type="ECO:0000256" key="6">
    <source>
        <dbReference type="SAM" id="MobiDB-lite"/>
    </source>
</evidence>
<dbReference type="Proteomes" id="UP000037923">
    <property type="component" value="Unassembled WGS sequence"/>
</dbReference>
<feature type="region of interest" description="Disordered" evidence="6">
    <location>
        <begin position="194"/>
        <end position="259"/>
    </location>
</feature>
<comment type="caution">
    <text evidence="8">The sequence shown here is derived from an EMBL/GenBank/DDBJ whole genome shotgun (WGS) entry which is preliminary data.</text>
</comment>
<dbReference type="OMA" id="LYEYNMP"/>
<keyword evidence="1" id="KW-0343">GTPase activation</keyword>
<evidence type="ECO:0000256" key="1">
    <source>
        <dbReference type="ARBA" id="ARBA00022468"/>
    </source>
</evidence>
<feature type="compositionally biased region" description="Polar residues" evidence="6">
    <location>
        <begin position="320"/>
        <end position="329"/>
    </location>
</feature>
<evidence type="ECO:0000313" key="9">
    <source>
        <dbReference type="Proteomes" id="UP000037923"/>
    </source>
</evidence>
<dbReference type="RefSeq" id="XP_015663721.1">
    <property type="nucleotide sequence ID" value="XM_015798201.1"/>
</dbReference>
<dbReference type="PANTHER" id="PTHR45705:SF1">
    <property type="entry name" value="FI20236P1"/>
    <property type="match status" value="1"/>
</dbReference>
<dbReference type="PANTHER" id="PTHR45705">
    <property type="entry name" value="FI20236P1"/>
    <property type="match status" value="1"/>
</dbReference>
<feature type="compositionally biased region" description="Low complexity" evidence="6">
    <location>
        <begin position="404"/>
        <end position="413"/>
    </location>
</feature>
<dbReference type="GO" id="GO:0005737">
    <property type="term" value="C:cytoplasm"/>
    <property type="evidence" value="ECO:0007669"/>
    <property type="project" value="TreeGrafter"/>
</dbReference>
<dbReference type="InterPro" id="IPR051718">
    <property type="entry name" value="ARF_GTPase-activating"/>
</dbReference>
<accession>A0A0N0DZJ5</accession>
<evidence type="ECO:0000256" key="2">
    <source>
        <dbReference type="ARBA" id="ARBA00022723"/>
    </source>
</evidence>